<evidence type="ECO:0000313" key="5">
    <source>
        <dbReference type="Proteomes" id="UP000621560"/>
    </source>
</evidence>
<dbReference type="RefSeq" id="WP_190921449.1">
    <property type="nucleotide sequence ID" value="NZ_JACXIZ010000063.1"/>
</dbReference>
<dbReference type="AlphaFoldDB" id="A0A927BZA8"/>
<feature type="signal peptide" evidence="3">
    <location>
        <begin position="1"/>
        <end position="21"/>
    </location>
</feature>
<keyword evidence="2" id="KW-0812">Transmembrane</keyword>
<proteinExistence type="predicted"/>
<keyword evidence="2" id="KW-1133">Transmembrane helix</keyword>
<sequence length="117" mass="11857">MNRPKVCGMLILLLVLTAAMAATGAAAADQPQRVGPKHGGAAGIDSRRSSGGGTAAPPETIDGAAPRSTAVMASAVPLEISREPSTSWVRPLFAGIALFVLSAAGYYTTKTFSNARS</sequence>
<protein>
    <recommendedName>
        <fullName evidence="6">Transmembrane protein</fullName>
    </recommendedName>
</protein>
<evidence type="ECO:0000256" key="3">
    <source>
        <dbReference type="SAM" id="SignalP"/>
    </source>
</evidence>
<reference evidence="4" key="1">
    <citation type="submission" date="2020-09" db="EMBL/GenBank/DDBJ databases">
        <title>A novel bacterium of genus Paenibacillus, isolated from South China Sea.</title>
        <authorList>
            <person name="Huang H."/>
            <person name="Mo K."/>
            <person name="Hu Y."/>
        </authorList>
    </citation>
    <scope>NUCLEOTIDE SEQUENCE</scope>
    <source>
        <strain evidence="4">IB182496</strain>
    </source>
</reference>
<evidence type="ECO:0000313" key="4">
    <source>
        <dbReference type="EMBL" id="MBD2848350.1"/>
    </source>
</evidence>
<comment type="caution">
    <text evidence="4">The sequence shown here is derived from an EMBL/GenBank/DDBJ whole genome shotgun (WGS) entry which is preliminary data.</text>
</comment>
<dbReference type="Proteomes" id="UP000621560">
    <property type="component" value="Unassembled WGS sequence"/>
</dbReference>
<gene>
    <name evidence="4" type="ORF">IDH44_24480</name>
</gene>
<evidence type="ECO:0008006" key="6">
    <source>
        <dbReference type="Google" id="ProtNLM"/>
    </source>
</evidence>
<feature type="chain" id="PRO_5039652904" description="Transmembrane protein" evidence="3">
    <location>
        <begin position="22"/>
        <end position="117"/>
    </location>
</feature>
<name>A0A927BZA8_9BACL</name>
<feature type="transmembrane region" description="Helical" evidence="2">
    <location>
        <begin position="88"/>
        <end position="107"/>
    </location>
</feature>
<organism evidence="4 5">
    <name type="scientific">Paenibacillus sabuli</name>
    <dbReference type="NCBI Taxonomy" id="2772509"/>
    <lineage>
        <taxon>Bacteria</taxon>
        <taxon>Bacillati</taxon>
        <taxon>Bacillota</taxon>
        <taxon>Bacilli</taxon>
        <taxon>Bacillales</taxon>
        <taxon>Paenibacillaceae</taxon>
        <taxon>Paenibacillus</taxon>
    </lineage>
</organism>
<dbReference type="EMBL" id="JACXIZ010000063">
    <property type="protein sequence ID" value="MBD2848350.1"/>
    <property type="molecule type" value="Genomic_DNA"/>
</dbReference>
<evidence type="ECO:0000256" key="1">
    <source>
        <dbReference type="SAM" id="MobiDB-lite"/>
    </source>
</evidence>
<feature type="region of interest" description="Disordered" evidence="1">
    <location>
        <begin position="26"/>
        <end position="66"/>
    </location>
</feature>
<evidence type="ECO:0000256" key="2">
    <source>
        <dbReference type="SAM" id="Phobius"/>
    </source>
</evidence>
<accession>A0A927BZA8</accession>
<keyword evidence="5" id="KW-1185">Reference proteome</keyword>
<keyword evidence="3" id="KW-0732">Signal</keyword>
<keyword evidence="2" id="KW-0472">Membrane</keyword>